<keyword evidence="4" id="KW-1185">Reference proteome</keyword>
<evidence type="ECO:0000256" key="2">
    <source>
        <dbReference type="SAM" id="Phobius"/>
    </source>
</evidence>
<protein>
    <submittedName>
        <fullName evidence="3">Uncharacterized protein</fullName>
    </submittedName>
</protein>
<dbReference type="AlphaFoldDB" id="A0A2W5YC06"/>
<comment type="caution">
    <text evidence="3">The sequence shown here is derived from an EMBL/GenBank/DDBJ whole genome shotgun (WGS) entry which is preliminary data.</text>
</comment>
<dbReference type="EMBL" id="QKWH01000019">
    <property type="protein sequence ID" value="PZR51601.1"/>
    <property type="molecule type" value="Genomic_DNA"/>
</dbReference>
<dbReference type="RefSeq" id="WP_111252196.1">
    <property type="nucleotide sequence ID" value="NZ_QKWH01000019.1"/>
</dbReference>
<keyword evidence="2" id="KW-0472">Membrane</keyword>
<evidence type="ECO:0000313" key="3">
    <source>
        <dbReference type="EMBL" id="PZR51601.1"/>
    </source>
</evidence>
<feature type="region of interest" description="Disordered" evidence="1">
    <location>
        <begin position="44"/>
        <end position="67"/>
    </location>
</feature>
<proteinExistence type="predicted"/>
<accession>A0A2W5YC06</accession>
<keyword evidence="2" id="KW-1133">Transmembrane helix</keyword>
<keyword evidence="2" id="KW-0812">Transmembrane</keyword>
<reference evidence="3 4" key="1">
    <citation type="submission" date="2018-06" db="EMBL/GenBank/DDBJ databases">
        <title>Whole genome sequencing of a novel hydrocarbon degrading bacterial strain, PW21 isolated from oil contaminated produced water sample.</title>
        <authorList>
            <person name="Nagkirti P."/>
            <person name="Shaikh A."/>
            <person name="Gowdaman V."/>
            <person name="Engineer A.E."/>
            <person name="Dagar S."/>
            <person name="Dhakephalkar P.K."/>
        </authorList>
    </citation>
    <scope>NUCLEOTIDE SEQUENCE [LARGE SCALE GENOMIC DNA]</scope>
    <source>
        <strain evidence="3 4">PW21</strain>
    </source>
</reference>
<sequence length="67" mass="7532">MDTFLAALAALTPSVGVGLIFWFAMRKIVRADRNEREAFARLDAQEAQEHRQRIQESQRGNSGTVAQ</sequence>
<organism evidence="3 4">
    <name type="scientific">Xylanimonas oleitrophica</name>
    <dbReference type="NCBI Taxonomy" id="2607479"/>
    <lineage>
        <taxon>Bacteria</taxon>
        <taxon>Bacillati</taxon>
        <taxon>Actinomycetota</taxon>
        <taxon>Actinomycetes</taxon>
        <taxon>Micrococcales</taxon>
        <taxon>Promicromonosporaceae</taxon>
        <taxon>Xylanimonas</taxon>
    </lineage>
</organism>
<feature type="transmembrane region" description="Helical" evidence="2">
    <location>
        <begin position="6"/>
        <end position="25"/>
    </location>
</feature>
<feature type="compositionally biased region" description="Basic and acidic residues" evidence="1">
    <location>
        <begin position="44"/>
        <end position="56"/>
    </location>
</feature>
<gene>
    <name evidence="3" type="ORF">DNL40_15645</name>
</gene>
<dbReference type="Proteomes" id="UP000248783">
    <property type="component" value="Unassembled WGS sequence"/>
</dbReference>
<name>A0A2W5YC06_9MICO</name>
<evidence type="ECO:0000256" key="1">
    <source>
        <dbReference type="SAM" id="MobiDB-lite"/>
    </source>
</evidence>
<feature type="compositionally biased region" description="Polar residues" evidence="1">
    <location>
        <begin position="57"/>
        <end position="67"/>
    </location>
</feature>
<evidence type="ECO:0000313" key="4">
    <source>
        <dbReference type="Proteomes" id="UP000248783"/>
    </source>
</evidence>